<evidence type="ECO:0000256" key="5">
    <source>
        <dbReference type="ARBA" id="ARBA00022692"/>
    </source>
</evidence>
<evidence type="ECO:0000256" key="3">
    <source>
        <dbReference type="ARBA" id="ARBA00022448"/>
    </source>
</evidence>
<dbReference type="RefSeq" id="WP_096296874.1">
    <property type="nucleotide sequence ID" value="NZ_CP023406.1"/>
</dbReference>
<dbReference type="InterPro" id="IPR002781">
    <property type="entry name" value="TM_pro_TauE-like"/>
</dbReference>
<keyword evidence="4 8" id="KW-1003">Cell membrane</keyword>
<evidence type="ECO:0000256" key="1">
    <source>
        <dbReference type="ARBA" id="ARBA00004651"/>
    </source>
</evidence>
<comment type="similarity">
    <text evidence="2 8">Belongs to the 4-toluene sulfonate uptake permease (TSUP) (TC 2.A.102) family.</text>
</comment>
<gene>
    <name evidence="9" type="ORF">CNR27_02985</name>
</gene>
<keyword evidence="6 8" id="KW-1133">Transmembrane helix</keyword>
<dbReference type="Proteomes" id="UP000218968">
    <property type="component" value="Chromosome"/>
</dbReference>
<feature type="transmembrane region" description="Helical" evidence="8">
    <location>
        <begin position="86"/>
        <end position="108"/>
    </location>
</feature>
<evidence type="ECO:0000256" key="2">
    <source>
        <dbReference type="ARBA" id="ARBA00009142"/>
    </source>
</evidence>
<dbReference type="AlphaFoldDB" id="A0A290XC68"/>
<dbReference type="GO" id="GO:0005886">
    <property type="term" value="C:plasma membrane"/>
    <property type="evidence" value="ECO:0007669"/>
    <property type="project" value="UniProtKB-SubCell"/>
</dbReference>
<evidence type="ECO:0000313" key="10">
    <source>
        <dbReference type="Proteomes" id="UP000218968"/>
    </source>
</evidence>
<feature type="transmembrane region" description="Helical" evidence="8">
    <location>
        <begin position="245"/>
        <end position="263"/>
    </location>
</feature>
<evidence type="ECO:0000256" key="8">
    <source>
        <dbReference type="RuleBase" id="RU363041"/>
    </source>
</evidence>
<dbReference type="InterPro" id="IPR052017">
    <property type="entry name" value="TSUP"/>
</dbReference>
<feature type="transmembrane region" description="Helical" evidence="8">
    <location>
        <begin position="200"/>
        <end position="225"/>
    </location>
</feature>
<evidence type="ECO:0000256" key="6">
    <source>
        <dbReference type="ARBA" id="ARBA00022989"/>
    </source>
</evidence>
<dbReference type="EMBL" id="CP023406">
    <property type="protein sequence ID" value="ATD66546.1"/>
    <property type="molecule type" value="Genomic_DNA"/>
</dbReference>
<dbReference type="KEGG" id="lum:CNR27_02985"/>
<sequence>MLRAPFPWLPALDALFPELLWLLCVALMAGVVDAAVGGGGLVQLPGLFTALPQQSPAALLGTNKFSAMFGTATACWRYARTVRFPWTPVLLAAATAFVFSFLGATAVTLLPRDLVRPLILGLLIAMLAYTLIRKDFGALHRPRTLGRADLAIALAMGAAIGFYDGLFGPGTGSFLIFLFIRFFGLDFLRASAASKVVNLATNLAALSFFVPAGHVLLAFAVPMAAANVLGAVIGTRLALRGGTPVIRKLFVALVAVLIAKMGWDTFAGA</sequence>
<dbReference type="PANTHER" id="PTHR30269:SF0">
    <property type="entry name" value="MEMBRANE TRANSPORTER PROTEIN YFCA-RELATED"/>
    <property type="match status" value="1"/>
</dbReference>
<dbReference type="Pfam" id="PF01925">
    <property type="entry name" value="TauE"/>
    <property type="match status" value="1"/>
</dbReference>
<keyword evidence="7 8" id="KW-0472">Membrane</keyword>
<reference evidence="10" key="1">
    <citation type="submission" date="2017-09" db="EMBL/GenBank/DDBJ databases">
        <title>Luteimonas liuhanmingii sp.nov., isolated from the intestinal contents of Tibetan Plateau Pika in Yushu, Qinghai Province, China.</title>
        <authorList>
            <person name="Gui Z."/>
        </authorList>
    </citation>
    <scope>NUCLEOTIDE SEQUENCE [LARGE SCALE GENOMIC DNA]</scope>
    <source>
        <strain evidence="10">100111</strain>
    </source>
</reference>
<name>A0A290XC68_9GAMM</name>
<dbReference type="PANTHER" id="PTHR30269">
    <property type="entry name" value="TRANSMEMBRANE PROTEIN YFCA"/>
    <property type="match status" value="1"/>
</dbReference>
<organism evidence="9 10">
    <name type="scientific">Luteimonas chenhongjianii</name>
    <dbReference type="NCBI Taxonomy" id="2006110"/>
    <lineage>
        <taxon>Bacteria</taxon>
        <taxon>Pseudomonadati</taxon>
        <taxon>Pseudomonadota</taxon>
        <taxon>Gammaproteobacteria</taxon>
        <taxon>Lysobacterales</taxon>
        <taxon>Lysobacteraceae</taxon>
        <taxon>Luteimonas</taxon>
    </lineage>
</organism>
<evidence type="ECO:0000313" key="9">
    <source>
        <dbReference type="EMBL" id="ATD66546.1"/>
    </source>
</evidence>
<comment type="subcellular location">
    <subcellularLocation>
        <location evidence="1 8">Cell membrane</location>
        <topology evidence="1 8">Multi-pass membrane protein</topology>
    </subcellularLocation>
</comment>
<feature type="transmembrane region" description="Helical" evidence="8">
    <location>
        <begin position="114"/>
        <end position="132"/>
    </location>
</feature>
<protein>
    <recommendedName>
        <fullName evidence="8">Probable membrane transporter protein</fullName>
    </recommendedName>
</protein>
<feature type="transmembrane region" description="Helical" evidence="8">
    <location>
        <begin position="144"/>
        <end position="163"/>
    </location>
</feature>
<keyword evidence="3" id="KW-0813">Transport</keyword>
<accession>A0A290XC68</accession>
<keyword evidence="10" id="KW-1185">Reference proteome</keyword>
<evidence type="ECO:0000256" key="4">
    <source>
        <dbReference type="ARBA" id="ARBA00022475"/>
    </source>
</evidence>
<proteinExistence type="inferred from homology"/>
<dbReference type="OrthoDB" id="554695at2"/>
<keyword evidence="5 8" id="KW-0812">Transmembrane</keyword>
<evidence type="ECO:0000256" key="7">
    <source>
        <dbReference type="ARBA" id="ARBA00023136"/>
    </source>
</evidence>